<dbReference type="NCBIfam" id="TIGR01443">
    <property type="entry name" value="intein_Cterm"/>
    <property type="match status" value="1"/>
</dbReference>
<dbReference type="Gene3D" id="2.170.16.10">
    <property type="entry name" value="Hedgehog/Intein (Hint) domain"/>
    <property type="match status" value="1"/>
</dbReference>
<dbReference type="Proteomes" id="UP000660611">
    <property type="component" value="Unassembled WGS sequence"/>
</dbReference>
<dbReference type="PROSITE" id="PS50818">
    <property type="entry name" value="INTEIN_C_TER"/>
    <property type="match status" value="1"/>
</dbReference>
<dbReference type="InterPro" id="IPR003587">
    <property type="entry name" value="Hint_dom_N"/>
</dbReference>
<gene>
    <name evidence="4" type="ORF">Dsi01nite_038990</name>
</gene>
<reference evidence="4" key="1">
    <citation type="submission" date="2021-01" db="EMBL/GenBank/DDBJ databases">
        <title>Whole genome shotgun sequence of Dactylosporangium siamense NBRC 106093.</title>
        <authorList>
            <person name="Komaki H."/>
            <person name="Tamura T."/>
        </authorList>
    </citation>
    <scope>NUCLEOTIDE SEQUENCE</scope>
    <source>
        <strain evidence="4">NBRC 106093</strain>
    </source>
</reference>
<accession>A0A919PPD2</accession>
<dbReference type="CDD" id="cd00081">
    <property type="entry name" value="Hint"/>
    <property type="match status" value="1"/>
</dbReference>
<comment type="caution">
    <text evidence="4">The sequence shown here is derived from an EMBL/GenBank/DDBJ whole genome shotgun (WGS) entry which is preliminary data.</text>
</comment>
<dbReference type="SMART" id="SM00306">
    <property type="entry name" value="HintN"/>
    <property type="match status" value="1"/>
</dbReference>
<dbReference type="RefSeq" id="WP_203847658.1">
    <property type="nucleotide sequence ID" value="NZ_BONQ01000057.1"/>
</dbReference>
<feature type="coiled-coil region" evidence="1">
    <location>
        <begin position="708"/>
        <end position="770"/>
    </location>
</feature>
<evidence type="ECO:0000313" key="4">
    <source>
        <dbReference type="EMBL" id="GIG45858.1"/>
    </source>
</evidence>
<feature type="coiled-coil region" evidence="1">
    <location>
        <begin position="974"/>
        <end position="1001"/>
    </location>
</feature>
<dbReference type="Pfam" id="PF07591">
    <property type="entry name" value="PT-HINT"/>
    <property type="match status" value="1"/>
</dbReference>
<evidence type="ECO:0000256" key="1">
    <source>
        <dbReference type="SAM" id="Coils"/>
    </source>
</evidence>
<evidence type="ECO:0000259" key="3">
    <source>
        <dbReference type="SMART" id="SM00306"/>
    </source>
</evidence>
<dbReference type="InterPro" id="IPR030934">
    <property type="entry name" value="Intein_C"/>
</dbReference>
<evidence type="ECO:0000256" key="2">
    <source>
        <dbReference type="SAM" id="MobiDB-lite"/>
    </source>
</evidence>
<name>A0A919PPD2_9ACTN</name>
<evidence type="ECO:0000313" key="5">
    <source>
        <dbReference type="Proteomes" id="UP000660611"/>
    </source>
</evidence>
<keyword evidence="1" id="KW-0175">Coiled coil</keyword>
<organism evidence="4 5">
    <name type="scientific">Dactylosporangium siamense</name>
    <dbReference type="NCBI Taxonomy" id="685454"/>
    <lineage>
        <taxon>Bacteria</taxon>
        <taxon>Bacillati</taxon>
        <taxon>Actinomycetota</taxon>
        <taxon>Actinomycetes</taxon>
        <taxon>Micromonosporales</taxon>
        <taxon>Micromonosporaceae</taxon>
        <taxon>Dactylosporangium</taxon>
    </lineage>
</organism>
<feature type="domain" description="Hint" evidence="3">
    <location>
        <begin position="1214"/>
        <end position="1314"/>
    </location>
</feature>
<keyword evidence="5" id="KW-1185">Reference proteome</keyword>
<protein>
    <recommendedName>
        <fullName evidence="3">Hint domain-containing protein</fullName>
    </recommendedName>
</protein>
<sequence>MKLLLRLLSAGAWTRRALIAVVLVALVASTTVRAVPAPDVPPMTATSGTGAPPGMPDVDWPLWPEWSVWDGFSNYGYTNRHTSFNDWTPSSQDGAQAREDRCRVGNVLHQGGPNVRALAAQSLAGTDAQRRAALAGGSAFESPLGVAAQQDWDASPPPSGFETQQQDRWLSEINPISYQVDVPGFDDTFRAFIRASDQRTYDALNADVVPRAGQAAKDRVTGLVAEQAQSDPYLVAFRAFEEELSALFGGGDIVPLTDIANGMSADDARLYLQYGGFAKSAPTPGSQEFRLEVEAMKIRWANCDFNNPADPYRVLTGIVSAAQAEWQAELAGQKPQRDAIVAAEAQAWKDLWTASYAMVEAVGQAWVAEKLLAYQKDMGPGWTPTAKFNTTLQLTRTTIAQQLTIAQQAATSAHTQVTAVDAAQAQAAQVAAAGNLPRGRGLAYALQSAQVTKASSAAVDATVAAINTAVQTSNATAATSEAMFQRACAEMNAVQAYYQRAAAQEAAAQAHAAALAAQAQADQAAQHATTAKAARATAEQQELVAKNAAADAHAKRLVAEAERQNAAHFRAVADSERAKAAAAEATAQQQRAIAESKRDDADDSAGTAAQKRTEAEAAESRAVTARTDAVNAEQRRDALTARAEAAEARAAAAEGSEDAVEARNAATAARAAADEATTAAQNARDAATAATSAATAARAAATEADAAASRAEAAARAAQAALDEATAAAAKAHSAAADAIAAANLAAANVEEAERQATLALALAAQASANTVAARAAADAARVDSSKAVGAAYASLQSAFAARDAALLVAAPADDAITLGAPYQQIDSSAGMAVLVGQAAKTLAEQQAAVAQVRADEAAEAAEAAQAAADRAEADVKLSAEAAAAAAVDAVAAAQSLQQARISAAAAATDAAAAAQADANAAQYKAQAVQDSAAADLAANAARADADAALAAASAAERDAAAARLAADAAEYAAGQARAAAQQAETDATAAEQAAANAAAAAAQAESAAMLAEIEADNNAMAVAVSENGPAGEAGLMVVPNITDNVTTDGDCQIPYDNIHVCDLKVDHHITGTLIYLVRTCHNPGDTICPEAYTIDFLHAEQINQHYPVTERIQLQPIEEALLKSLAYGMISDFVGCARGKLSDCAWVAGTLLAPAGLSLVARGVIAVRIALRTGVGVGEALLALRGTEISLTALSRIEREVQDMLRAGCPGGGHSFDGRTPVVMGDGSWRPISRVKIGDAVRSTDPATGRTVVRKVTQVFRNYDTDLVDVTVRGLSGPAVLHTTAEHRFWDATRHAWVGAGSLRVGDALHALYGTPTWVMDVRPVRGGQDMFDLTVAEAHNYYVSAGGTPVLVHNSSCLDYYGFYEGGVAIAADVDANGVLNTAITAVEGRLPTGGQMFVDAVEALRPHIRAIRGNWHSESGTMSDNLDSFNAGIQIGLTAEEAALNTFTGKMAARYGFKNVVIESTKGPLGECTDVVVRFVP</sequence>
<dbReference type="InterPro" id="IPR036844">
    <property type="entry name" value="Hint_dom_sf"/>
</dbReference>
<dbReference type="EMBL" id="BONQ01000057">
    <property type="protein sequence ID" value="GIG45858.1"/>
    <property type="molecule type" value="Genomic_DNA"/>
</dbReference>
<proteinExistence type="predicted"/>
<dbReference type="SUPFAM" id="SSF51294">
    <property type="entry name" value="Hedgehog/intein (Hint) domain"/>
    <property type="match status" value="1"/>
</dbReference>
<feature type="region of interest" description="Disordered" evidence="2">
    <location>
        <begin position="580"/>
        <end position="638"/>
    </location>
</feature>
<feature type="compositionally biased region" description="Low complexity" evidence="2">
    <location>
        <begin position="580"/>
        <end position="593"/>
    </location>
</feature>